<gene>
    <name evidence="1" type="ORF">QMA01_13095</name>
</gene>
<name>A0ABT7ZM42_9BACL</name>
<reference evidence="1 2" key="1">
    <citation type="submission" date="2023-03" db="EMBL/GenBank/DDBJ databases">
        <authorList>
            <person name="Uniacke-Lowe S."/>
            <person name="Ross P."/>
            <person name="Hill C."/>
        </authorList>
    </citation>
    <scope>NUCLEOTIDE SEQUENCE [LARGE SCALE GENOMIC DNA]</scope>
    <source>
        <strain evidence="1 2">APC 4016</strain>
    </source>
</reference>
<proteinExistence type="predicted"/>
<dbReference type="EMBL" id="JASDCQ010000003">
    <property type="protein sequence ID" value="MDN3428235.1"/>
    <property type="molecule type" value="Genomic_DNA"/>
</dbReference>
<protein>
    <submittedName>
        <fullName evidence="1">Uncharacterized protein</fullName>
    </submittedName>
</protein>
<comment type="caution">
    <text evidence="1">The sequence shown here is derived from an EMBL/GenBank/DDBJ whole genome shotgun (WGS) entry which is preliminary data.</text>
</comment>
<sequence>MKIQVICEDCESIEEFDSPKKDGEVGIHSIEQSFRVGVSWKNEVIENFQDEFIDKIGKAKSNKERRRILEDGITENAFSETIDFELSFTCRGCGNRIILNDFHMLDLMGF</sequence>
<accession>A0ABT7ZM42</accession>
<dbReference type="Proteomes" id="UP001225873">
    <property type="component" value="Unassembled WGS sequence"/>
</dbReference>
<keyword evidence="2" id="KW-1185">Reference proteome</keyword>
<evidence type="ECO:0000313" key="2">
    <source>
        <dbReference type="Proteomes" id="UP001225873"/>
    </source>
</evidence>
<dbReference type="RefSeq" id="WP_290215172.1">
    <property type="nucleotide sequence ID" value="NZ_JASDCQ010000003.1"/>
</dbReference>
<organism evidence="1 2">
    <name type="scientific">Planococcus notacanthi</name>
    <dbReference type="NCBI Taxonomy" id="3035188"/>
    <lineage>
        <taxon>Bacteria</taxon>
        <taxon>Bacillati</taxon>
        <taxon>Bacillota</taxon>
        <taxon>Bacilli</taxon>
        <taxon>Bacillales</taxon>
        <taxon>Caryophanaceae</taxon>
        <taxon>Planococcus</taxon>
    </lineage>
</organism>
<evidence type="ECO:0000313" key="1">
    <source>
        <dbReference type="EMBL" id="MDN3428235.1"/>
    </source>
</evidence>